<dbReference type="RefSeq" id="WP_248950664.1">
    <property type="nucleotide sequence ID" value="NZ_JAKILB010000008.1"/>
</dbReference>
<name>A0A9X1ZDA3_9GAMM</name>
<feature type="domain" description="HPt" evidence="3">
    <location>
        <begin position="15"/>
        <end position="111"/>
    </location>
</feature>
<evidence type="ECO:0000256" key="1">
    <source>
        <dbReference type="ARBA" id="ARBA00023012"/>
    </source>
</evidence>
<evidence type="ECO:0000313" key="5">
    <source>
        <dbReference type="Proteomes" id="UP001139293"/>
    </source>
</evidence>
<sequence length="119" mass="13117">MIDETILNELTSMLGEESIQRMLIVYTTEVEERLQVLTQVLQAAESANAVDFAEVEIQAHTLKSSSASFGAIEFSSQAEILEHAAKAHDFSTVIEQLRVVNDVGTKTLSFYSQRLAPQG</sequence>
<accession>A0A9X1ZDA3</accession>
<proteinExistence type="predicted"/>
<keyword evidence="5" id="KW-1185">Reference proteome</keyword>
<dbReference type="AlphaFoldDB" id="A0A9X1ZDA3"/>
<dbReference type="Gene3D" id="1.20.120.160">
    <property type="entry name" value="HPT domain"/>
    <property type="match status" value="1"/>
</dbReference>
<evidence type="ECO:0000256" key="2">
    <source>
        <dbReference type="PROSITE-ProRule" id="PRU00110"/>
    </source>
</evidence>
<dbReference type="GO" id="GO:0004672">
    <property type="term" value="F:protein kinase activity"/>
    <property type="evidence" value="ECO:0007669"/>
    <property type="project" value="UniProtKB-ARBA"/>
</dbReference>
<comment type="caution">
    <text evidence="4">The sequence shown here is derived from an EMBL/GenBank/DDBJ whole genome shotgun (WGS) entry which is preliminary data.</text>
</comment>
<evidence type="ECO:0000259" key="3">
    <source>
        <dbReference type="PROSITE" id="PS50894"/>
    </source>
</evidence>
<organism evidence="4 5">
    <name type="scientific">Shewanella pneumatophori</name>
    <dbReference type="NCBI Taxonomy" id="314092"/>
    <lineage>
        <taxon>Bacteria</taxon>
        <taxon>Pseudomonadati</taxon>
        <taxon>Pseudomonadota</taxon>
        <taxon>Gammaproteobacteria</taxon>
        <taxon>Alteromonadales</taxon>
        <taxon>Shewanellaceae</taxon>
        <taxon>Shewanella</taxon>
    </lineage>
</organism>
<dbReference type="InterPro" id="IPR036641">
    <property type="entry name" value="HPT_dom_sf"/>
</dbReference>
<dbReference type="SUPFAM" id="SSF47226">
    <property type="entry name" value="Histidine-containing phosphotransfer domain, HPT domain"/>
    <property type="match status" value="1"/>
</dbReference>
<dbReference type="GO" id="GO:0000160">
    <property type="term" value="P:phosphorelay signal transduction system"/>
    <property type="evidence" value="ECO:0007669"/>
    <property type="project" value="UniProtKB-KW"/>
</dbReference>
<gene>
    <name evidence="4" type="ORF">L2740_13400</name>
</gene>
<reference evidence="4" key="1">
    <citation type="submission" date="2022-01" db="EMBL/GenBank/DDBJ databases">
        <title>Whole genome-based taxonomy of the Shewanellaceae.</title>
        <authorList>
            <person name="Martin-Rodriguez A.J."/>
        </authorList>
    </citation>
    <scope>NUCLEOTIDE SEQUENCE</scope>
    <source>
        <strain evidence="4">KCTC 23973</strain>
    </source>
</reference>
<dbReference type="CDD" id="cd00088">
    <property type="entry name" value="HPT"/>
    <property type="match status" value="1"/>
</dbReference>
<dbReference type="InterPro" id="IPR008207">
    <property type="entry name" value="Sig_transdc_His_kin_Hpt_dom"/>
</dbReference>
<keyword evidence="2" id="KW-0597">Phosphoprotein</keyword>
<dbReference type="Pfam" id="PF01627">
    <property type="entry name" value="Hpt"/>
    <property type="match status" value="1"/>
</dbReference>
<dbReference type="EMBL" id="JAKILB010000008">
    <property type="protein sequence ID" value="MCL1139538.1"/>
    <property type="molecule type" value="Genomic_DNA"/>
</dbReference>
<dbReference type="PROSITE" id="PS50894">
    <property type="entry name" value="HPT"/>
    <property type="match status" value="1"/>
</dbReference>
<keyword evidence="1" id="KW-0902">Two-component regulatory system</keyword>
<evidence type="ECO:0000313" key="4">
    <source>
        <dbReference type="EMBL" id="MCL1139538.1"/>
    </source>
</evidence>
<dbReference type="Proteomes" id="UP001139293">
    <property type="component" value="Unassembled WGS sequence"/>
</dbReference>
<protein>
    <submittedName>
        <fullName evidence="4">Hpt domain-containing protein</fullName>
    </submittedName>
</protein>
<feature type="modified residue" description="Phosphohistidine" evidence="2">
    <location>
        <position position="60"/>
    </location>
</feature>